<dbReference type="AlphaFoldDB" id="A0A7X9ILK0"/>
<keyword evidence="7" id="KW-0732">Signal</keyword>
<dbReference type="PROSITE" id="PS50059">
    <property type="entry name" value="FKBP_PPIASE"/>
    <property type="match status" value="1"/>
</dbReference>
<feature type="signal peptide" evidence="7">
    <location>
        <begin position="1"/>
        <end position="20"/>
    </location>
</feature>
<feature type="chain" id="PRO_5030829947" description="Peptidyl-prolyl cis-trans isomerase" evidence="7">
    <location>
        <begin position="21"/>
        <end position="136"/>
    </location>
</feature>
<comment type="catalytic activity">
    <reaction evidence="1 5 6">
        <text>[protein]-peptidylproline (omega=180) = [protein]-peptidylproline (omega=0)</text>
        <dbReference type="Rhea" id="RHEA:16237"/>
        <dbReference type="Rhea" id="RHEA-COMP:10747"/>
        <dbReference type="Rhea" id="RHEA-COMP:10748"/>
        <dbReference type="ChEBI" id="CHEBI:83833"/>
        <dbReference type="ChEBI" id="CHEBI:83834"/>
        <dbReference type="EC" id="5.2.1.8"/>
    </reaction>
</comment>
<comment type="similarity">
    <text evidence="2 6">Belongs to the FKBP-type PPIase family.</text>
</comment>
<dbReference type="GO" id="GO:0003755">
    <property type="term" value="F:peptidyl-prolyl cis-trans isomerase activity"/>
    <property type="evidence" value="ECO:0007669"/>
    <property type="project" value="UniProtKB-UniRule"/>
</dbReference>
<gene>
    <name evidence="9" type="ORF">GYA55_13860</name>
</gene>
<accession>A0A7X9ILK0</accession>
<dbReference type="Proteomes" id="UP000524246">
    <property type="component" value="Unassembled WGS sequence"/>
</dbReference>
<keyword evidence="3 5" id="KW-0697">Rotamase</keyword>
<feature type="domain" description="PPIase FKBP-type" evidence="8">
    <location>
        <begin position="43"/>
        <end position="135"/>
    </location>
</feature>
<dbReference type="Gene3D" id="3.10.50.40">
    <property type="match status" value="1"/>
</dbReference>
<protein>
    <recommendedName>
        <fullName evidence="6">Peptidyl-prolyl cis-trans isomerase</fullName>
        <ecNumber evidence="6">5.2.1.8</ecNumber>
    </recommendedName>
</protein>
<organism evidence="9 10">
    <name type="scientific">SAR324 cluster bacterium</name>
    <dbReference type="NCBI Taxonomy" id="2024889"/>
    <lineage>
        <taxon>Bacteria</taxon>
        <taxon>Deltaproteobacteria</taxon>
        <taxon>SAR324 cluster</taxon>
    </lineage>
</organism>
<evidence type="ECO:0000256" key="3">
    <source>
        <dbReference type="ARBA" id="ARBA00023110"/>
    </source>
</evidence>
<evidence type="ECO:0000256" key="5">
    <source>
        <dbReference type="PROSITE-ProRule" id="PRU00277"/>
    </source>
</evidence>
<sequence length="136" mass="14877">MVHCIFLVLFLCFFISPAEADPAPIAVAIEDLTIGSGAEASSGQVVTIHYKAWTLRKDGKRVMFDNSYDRRKAYVFRLGHELVIPGLEQGIIGMKVGGLRRLQVPAHLGFGERGAGAAVPPNKDLIFEVELLNVEN</sequence>
<evidence type="ECO:0000313" key="10">
    <source>
        <dbReference type="Proteomes" id="UP000524246"/>
    </source>
</evidence>
<evidence type="ECO:0000256" key="2">
    <source>
        <dbReference type="ARBA" id="ARBA00006577"/>
    </source>
</evidence>
<dbReference type="FunFam" id="3.10.50.40:FF:000006">
    <property type="entry name" value="Peptidyl-prolyl cis-trans isomerase"/>
    <property type="match status" value="1"/>
</dbReference>
<reference evidence="9 10" key="1">
    <citation type="journal article" date="2020" name="Biotechnol. Biofuels">
        <title>New insights from the biogas microbiome by comprehensive genome-resolved metagenomics of nearly 1600 species originating from multiple anaerobic digesters.</title>
        <authorList>
            <person name="Campanaro S."/>
            <person name="Treu L."/>
            <person name="Rodriguez-R L.M."/>
            <person name="Kovalovszki A."/>
            <person name="Ziels R.M."/>
            <person name="Maus I."/>
            <person name="Zhu X."/>
            <person name="Kougias P.G."/>
            <person name="Basile A."/>
            <person name="Luo G."/>
            <person name="Schluter A."/>
            <person name="Konstantinidis K.T."/>
            <person name="Angelidaki I."/>
        </authorList>
    </citation>
    <scope>NUCLEOTIDE SEQUENCE [LARGE SCALE GENOMIC DNA]</scope>
    <source>
        <strain evidence="9">AS27yjCOA_65</strain>
    </source>
</reference>
<proteinExistence type="inferred from homology"/>
<dbReference type="Pfam" id="PF00254">
    <property type="entry name" value="FKBP_C"/>
    <property type="match status" value="1"/>
</dbReference>
<keyword evidence="4 5" id="KW-0413">Isomerase</keyword>
<evidence type="ECO:0000256" key="4">
    <source>
        <dbReference type="ARBA" id="ARBA00023235"/>
    </source>
</evidence>
<dbReference type="SUPFAM" id="SSF54534">
    <property type="entry name" value="FKBP-like"/>
    <property type="match status" value="1"/>
</dbReference>
<dbReference type="InterPro" id="IPR046357">
    <property type="entry name" value="PPIase_dom_sf"/>
</dbReference>
<evidence type="ECO:0000259" key="8">
    <source>
        <dbReference type="PROSITE" id="PS50059"/>
    </source>
</evidence>
<dbReference type="EC" id="5.2.1.8" evidence="6"/>
<dbReference type="InterPro" id="IPR001179">
    <property type="entry name" value="PPIase_FKBP_dom"/>
</dbReference>
<dbReference type="EMBL" id="JAAZON010000632">
    <property type="protein sequence ID" value="NMC64244.1"/>
    <property type="molecule type" value="Genomic_DNA"/>
</dbReference>
<dbReference type="PANTHER" id="PTHR43811">
    <property type="entry name" value="FKBP-TYPE PEPTIDYL-PROLYL CIS-TRANS ISOMERASE FKPA"/>
    <property type="match status" value="1"/>
</dbReference>
<name>A0A7X9ILK0_9DELT</name>
<evidence type="ECO:0000313" key="9">
    <source>
        <dbReference type="EMBL" id="NMC64244.1"/>
    </source>
</evidence>
<evidence type="ECO:0000256" key="1">
    <source>
        <dbReference type="ARBA" id="ARBA00000971"/>
    </source>
</evidence>
<comment type="caution">
    <text evidence="9">The sequence shown here is derived from an EMBL/GenBank/DDBJ whole genome shotgun (WGS) entry which is preliminary data.</text>
</comment>
<evidence type="ECO:0000256" key="7">
    <source>
        <dbReference type="SAM" id="SignalP"/>
    </source>
</evidence>
<evidence type="ECO:0000256" key="6">
    <source>
        <dbReference type="RuleBase" id="RU003915"/>
    </source>
</evidence>
<dbReference type="PANTHER" id="PTHR43811:SF19">
    <property type="entry name" value="39 KDA FK506-BINDING NUCLEAR PROTEIN"/>
    <property type="match status" value="1"/>
</dbReference>